<evidence type="ECO:0000259" key="7">
    <source>
        <dbReference type="PROSITE" id="PS51900"/>
    </source>
</evidence>
<dbReference type="InterPro" id="IPR002104">
    <property type="entry name" value="Integrase_catalytic"/>
</dbReference>
<evidence type="ECO:0000256" key="4">
    <source>
        <dbReference type="ARBA" id="ARBA00023172"/>
    </source>
</evidence>
<dbReference type="GO" id="GO:0015074">
    <property type="term" value="P:DNA integration"/>
    <property type="evidence" value="ECO:0007669"/>
    <property type="project" value="UniProtKB-KW"/>
</dbReference>
<dbReference type="KEGG" id="fit:Fi14EGH31_10230"/>
<feature type="domain" description="Core-binding (CB)" evidence="7">
    <location>
        <begin position="4"/>
        <end position="84"/>
    </location>
</feature>
<dbReference type="Gene3D" id="1.10.443.10">
    <property type="entry name" value="Intergrase catalytic core"/>
    <property type="match status" value="1"/>
</dbReference>
<dbReference type="RefSeq" id="WP_117576158.1">
    <property type="nucleotide sequence ID" value="NZ_AP024085.1"/>
</dbReference>
<sequence>MKKEELEKYLETYYEDCLLRKRLSDKTLRAYKIDLKQYIDFIDASTEVTKTIKDYIHFLNKKYTKCKTIKRKIASVKAFYSYLEYIEIVEYSPFQKIRTKIKEPKVLPKTIHKEYISKIIQYLLDEVDNSKTNFQKKISFRNITIICLLFSTGVRISELCNIKLKDINLQEKSLKIVGKGSKERILYVGNTDVIELCKTYIQLYRENIDCEYLFLNKFDQSLSEQTVRILLNKLEKELSLQTHVTPHMFRHTFATTLLEKGVDIRYIQSILGHSSISTTQIYTHVTYFKQKEIMTEKNPINGFIIKNKTN</sequence>
<dbReference type="PROSITE" id="PS51898">
    <property type="entry name" value="TYR_RECOMBINASE"/>
    <property type="match status" value="1"/>
</dbReference>
<dbReference type="Proteomes" id="UP000593842">
    <property type="component" value="Chromosome"/>
</dbReference>
<keyword evidence="4" id="KW-0233">DNA recombination</keyword>
<evidence type="ECO:0000256" key="2">
    <source>
        <dbReference type="ARBA" id="ARBA00022908"/>
    </source>
</evidence>
<dbReference type="Pfam" id="PF00589">
    <property type="entry name" value="Phage_integrase"/>
    <property type="match status" value="1"/>
</dbReference>
<dbReference type="Gene3D" id="1.10.150.130">
    <property type="match status" value="1"/>
</dbReference>
<dbReference type="PANTHER" id="PTHR30349">
    <property type="entry name" value="PHAGE INTEGRASE-RELATED"/>
    <property type="match status" value="1"/>
</dbReference>
<dbReference type="Pfam" id="PF02899">
    <property type="entry name" value="Phage_int_SAM_1"/>
    <property type="match status" value="1"/>
</dbReference>
<reference evidence="9" key="1">
    <citation type="submission" date="2020-09" db="EMBL/GenBank/DDBJ databases">
        <title>Complete genome sequencing of Faecalibacillus intestinalis strain 14EGH31.</title>
        <authorList>
            <person name="Sakamoto M."/>
            <person name="Murakami T."/>
            <person name="Mori H."/>
        </authorList>
    </citation>
    <scope>NUCLEOTIDE SEQUENCE [LARGE SCALE GENOMIC DNA]</scope>
    <source>
        <strain evidence="9">14EGH31</strain>
    </source>
</reference>
<evidence type="ECO:0000259" key="6">
    <source>
        <dbReference type="PROSITE" id="PS51898"/>
    </source>
</evidence>
<proteinExistence type="inferred from homology"/>
<accession>A0A7I8DXH7</accession>
<dbReference type="InterPro" id="IPR050090">
    <property type="entry name" value="Tyrosine_recombinase_XerCD"/>
</dbReference>
<dbReference type="EMBL" id="AP024085">
    <property type="protein sequence ID" value="BCL57311.1"/>
    <property type="molecule type" value="Genomic_DNA"/>
</dbReference>
<keyword evidence="3 5" id="KW-0238">DNA-binding</keyword>
<protein>
    <submittedName>
        <fullName evidence="8">Integrase</fullName>
    </submittedName>
</protein>
<dbReference type="PROSITE" id="PS51900">
    <property type="entry name" value="CB"/>
    <property type="match status" value="1"/>
</dbReference>
<gene>
    <name evidence="8" type="ORF">Fi14EGH31_10230</name>
</gene>
<keyword evidence="2" id="KW-0229">DNA integration</keyword>
<evidence type="ECO:0000313" key="8">
    <source>
        <dbReference type="EMBL" id="BCL57311.1"/>
    </source>
</evidence>
<comment type="similarity">
    <text evidence="1">Belongs to the 'phage' integrase family.</text>
</comment>
<name>A0A7I8DXH7_9FIRM</name>
<dbReference type="InterPro" id="IPR044068">
    <property type="entry name" value="CB"/>
</dbReference>
<dbReference type="InterPro" id="IPR010998">
    <property type="entry name" value="Integrase_recombinase_N"/>
</dbReference>
<dbReference type="GO" id="GO:0003677">
    <property type="term" value="F:DNA binding"/>
    <property type="evidence" value="ECO:0007669"/>
    <property type="project" value="UniProtKB-UniRule"/>
</dbReference>
<dbReference type="PANTHER" id="PTHR30349:SF41">
    <property type="entry name" value="INTEGRASE_RECOMBINASE PROTEIN MJ0367-RELATED"/>
    <property type="match status" value="1"/>
</dbReference>
<dbReference type="GO" id="GO:0006310">
    <property type="term" value="P:DNA recombination"/>
    <property type="evidence" value="ECO:0007669"/>
    <property type="project" value="UniProtKB-KW"/>
</dbReference>
<feature type="domain" description="Tyr recombinase" evidence="6">
    <location>
        <begin position="106"/>
        <end position="295"/>
    </location>
</feature>
<organism evidence="8 9">
    <name type="scientific">Faecalibacillus intestinalis</name>
    <dbReference type="NCBI Taxonomy" id="1982626"/>
    <lineage>
        <taxon>Bacteria</taxon>
        <taxon>Bacillati</taxon>
        <taxon>Bacillota</taxon>
        <taxon>Erysipelotrichia</taxon>
        <taxon>Erysipelotrichales</taxon>
        <taxon>Coprobacillaceae</taxon>
        <taxon>Faecalibacillus</taxon>
    </lineage>
</organism>
<evidence type="ECO:0000256" key="3">
    <source>
        <dbReference type="ARBA" id="ARBA00023125"/>
    </source>
</evidence>
<dbReference type="InterPro" id="IPR013762">
    <property type="entry name" value="Integrase-like_cat_sf"/>
</dbReference>
<dbReference type="SUPFAM" id="SSF56349">
    <property type="entry name" value="DNA breaking-rejoining enzymes"/>
    <property type="match status" value="1"/>
</dbReference>
<evidence type="ECO:0000256" key="1">
    <source>
        <dbReference type="ARBA" id="ARBA00008857"/>
    </source>
</evidence>
<dbReference type="GeneID" id="70579454"/>
<evidence type="ECO:0000256" key="5">
    <source>
        <dbReference type="PROSITE-ProRule" id="PRU01248"/>
    </source>
</evidence>
<dbReference type="InterPro" id="IPR011010">
    <property type="entry name" value="DNA_brk_join_enz"/>
</dbReference>
<dbReference type="InterPro" id="IPR004107">
    <property type="entry name" value="Integrase_SAM-like_N"/>
</dbReference>
<dbReference type="AlphaFoldDB" id="A0A7I8DXH7"/>
<evidence type="ECO:0000313" key="9">
    <source>
        <dbReference type="Proteomes" id="UP000593842"/>
    </source>
</evidence>